<sequence length="227" mass="24999">MNRTATSKSRKAEPAVLIFGLNGDQPCGARLTQRDADRLVPTSLAKNQRVVLLTEDVQKAYAVELSRGHIPKQGNVDLPTIDRGLYNELERAFSAQSLSGGHRDDEKTTLPGTGGEPLDPTILDSEPATPQHEMVADTQPDDQPVPVRTAQDSARNVPAPIERPVDWDEIRIGSLVLAYDPVNEGWYEAIVLMPHGDQWLLKWRDYPSEGTVARGRSQIALMYPNAA</sequence>
<feature type="region of interest" description="Disordered" evidence="1">
    <location>
        <begin position="96"/>
        <end position="155"/>
    </location>
</feature>
<organism evidence="2 3">
    <name type="scientific">Microvirga aerilata</name>
    <dbReference type="NCBI Taxonomy" id="670292"/>
    <lineage>
        <taxon>Bacteria</taxon>
        <taxon>Pseudomonadati</taxon>
        <taxon>Pseudomonadota</taxon>
        <taxon>Alphaproteobacteria</taxon>
        <taxon>Hyphomicrobiales</taxon>
        <taxon>Methylobacteriaceae</taxon>
        <taxon>Microvirga</taxon>
    </lineage>
</organism>
<proteinExistence type="predicted"/>
<dbReference type="Proteomes" id="UP000605848">
    <property type="component" value="Unassembled WGS sequence"/>
</dbReference>
<dbReference type="EMBL" id="JAEQMY010000035">
    <property type="protein sequence ID" value="MBL0406151.1"/>
    <property type="molecule type" value="Genomic_DNA"/>
</dbReference>
<comment type="caution">
    <text evidence="2">The sequence shown here is derived from an EMBL/GenBank/DDBJ whole genome shotgun (WGS) entry which is preliminary data.</text>
</comment>
<name>A0A936ZAM4_9HYPH</name>
<dbReference type="AlphaFoldDB" id="A0A936ZAM4"/>
<accession>A0A936ZAM4</accession>
<dbReference type="RefSeq" id="WP_202062881.1">
    <property type="nucleotide sequence ID" value="NZ_JAEQMY010000035.1"/>
</dbReference>
<keyword evidence="3" id="KW-1185">Reference proteome</keyword>
<evidence type="ECO:0000313" key="2">
    <source>
        <dbReference type="EMBL" id="MBL0406151.1"/>
    </source>
</evidence>
<reference evidence="2" key="1">
    <citation type="submission" date="2021-01" db="EMBL/GenBank/DDBJ databases">
        <title>Microvirga sp.</title>
        <authorList>
            <person name="Kim M.K."/>
        </authorList>
    </citation>
    <scope>NUCLEOTIDE SEQUENCE</scope>
    <source>
        <strain evidence="2">5420S-16</strain>
    </source>
</reference>
<protein>
    <submittedName>
        <fullName evidence="2">Uncharacterized protein</fullName>
    </submittedName>
</protein>
<evidence type="ECO:0000313" key="3">
    <source>
        <dbReference type="Proteomes" id="UP000605848"/>
    </source>
</evidence>
<gene>
    <name evidence="2" type="ORF">JKG68_19495</name>
</gene>
<evidence type="ECO:0000256" key="1">
    <source>
        <dbReference type="SAM" id="MobiDB-lite"/>
    </source>
</evidence>